<dbReference type="PANTHER" id="PTHR11019">
    <property type="entry name" value="HTH-TYPE TRANSCRIPTIONAL REGULATOR NIMR"/>
    <property type="match status" value="1"/>
</dbReference>
<name>A0A6I3XDI7_9BURK</name>
<dbReference type="OrthoDB" id="9789899at2"/>
<protein>
    <submittedName>
        <fullName evidence="5">Helix-turn-helix domain-containing protein</fullName>
    </submittedName>
</protein>
<dbReference type="GO" id="GO:0003700">
    <property type="term" value="F:DNA-binding transcription factor activity"/>
    <property type="evidence" value="ECO:0007669"/>
    <property type="project" value="InterPro"/>
</dbReference>
<keyword evidence="1" id="KW-0805">Transcription regulation</keyword>
<dbReference type="PROSITE" id="PS01124">
    <property type="entry name" value="HTH_ARAC_FAMILY_2"/>
    <property type="match status" value="1"/>
</dbReference>
<dbReference type="PANTHER" id="PTHR11019:SF159">
    <property type="entry name" value="TRANSCRIPTIONAL REGULATOR-RELATED"/>
    <property type="match status" value="1"/>
</dbReference>
<evidence type="ECO:0000259" key="4">
    <source>
        <dbReference type="PROSITE" id="PS01124"/>
    </source>
</evidence>
<evidence type="ECO:0000256" key="3">
    <source>
        <dbReference type="ARBA" id="ARBA00023163"/>
    </source>
</evidence>
<dbReference type="Pfam" id="PF12852">
    <property type="entry name" value="Cupin_6"/>
    <property type="match status" value="1"/>
</dbReference>
<gene>
    <name evidence="5" type="ORF">GJV26_02060</name>
</gene>
<feature type="domain" description="HTH araC/xylS-type" evidence="4">
    <location>
        <begin position="218"/>
        <end position="318"/>
    </location>
</feature>
<dbReference type="Proteomes" id="UP000431684">
    <property type="component" value="Unassembled WGS sequence"/>
</dbReference>
<comment type="caution">
    <text evidence="5">The sequence shown here is derived from an EMBL/GenBank/DDBJ whole genome shotgun (WGS) entry which is preliminary data.</text>
</comment>
<keyword evidence="2" id="KW-0238">DNA-binding</keyword>
<proteinExistence type="predicted"/>
<dbReference type="InterPro" id="IPR009057">
    <property type="entry name" value="Homeodomain-like_sf"/>
</dbReference>
<evidence type="ECO:0000256" key="1">
    <source>
        <dbReference type="ARBA" id="ARBA00023015"/>
    </source>
</evidence>
<evidence type="ECO:0000313" key="6">
    <source>
        <dbReference type="Proteomes" id="UP000431684"/>
    </source>
</evidence>
<keyword evidence="6" id="KW-1185">Reference proteome</keyword>
<dbReference type="Gene3D" id="1.10.10.60">
    <property type="entry name" value="Homeodomain-like"/>
    <property type="match status" value="2"/>
</dbReference>
<dbReference type="AlphaFoldDB" id="A0A6I3XDI7"/>
<dbReference type="InterPro" id="IPR018060">
    <property type="entry name" value="HTH_AraC"/>
</dbReference>
<dbReference type="SUPFAM" id="SSF46689">
    <property type="entry name" value="Homeodomain-like"/>
    <property type="match status" value="2"/>
</dbReference>
<evidence type="ECO:0000256" key="2">
    <source>
        <dbReference type="ARBA" id="ARBA00023125"/>
    </source>
</evidence>
<dbReference type="GO" id="GO:0043565">
    <property type="term" value="F:sequence-specific DNA binding"/>
    <property type="evidence" value="ECO:0007669"/>
    <property type="project" value="InterPro"/>
</dbReference>
<dbReference type="EMBL" id="WNWM01000002">
    <property type="protein sequence ID" value="MUI11282.1"/>
    <property type="molecule type" value="Genomic_DNA"/>
</dbReference>
<dbReference type="SMART" id="SM00342">
    <property type="entry name" value="HTH_ARAC"/>
    <property type="match status" value="1"/>
</dbReference>
<sequence>MHGAAGHNRAPLFLAEAEPMDSAADTDRLVHWLIDSIELEAAAFHVGQYCGRWRASTAGRGLGSFHLVLHGTCWLHVEGRAPLRLGPRDGVFLLRDIPHFLSPDPDPAAPLPAGGMQPLAGEGPGMTGIACGFFRYRGTLSTLIVDSFPDVVELRADDASIRAAGTVFDLMLAEAGGDPDLPPPLISRLAELLFFYVTRHVARRREVLSGLLALARRPEFTVLLERLMAEPGHDWSTESMARAVHMSRSSFYKHFVDASGQPPAQFLLLLRMKIAAQRLHHGETVERAAEHVGYRSHAAFSRAFHKVIGEHPGAFRRQRRARETATQLN</sequence>
<evidence type="ECO:0000313" key="5">
    <source>
        <dbReference type="EMBL" id="MUI11282.1"/>
    </source>
</evidence>
<keyword evidence="3" id="KW-0804">Transcription</keyword>
<accession>A0A6I3XDI7</accession>
<dbReference type="Pfam" id="PF12833">
    <property type="entry name" value="HTH_18"/>
    <property type="match status" value="1"/>
</dbReference>
<reference evidence="5 6" key="1">
    <citation type="submission" date="2019-11" db="EMBL/GenBank/DDBJ databases">
        <title>Draft Genome Sequences of Six Type Strains of the Genus Massilia.</title>
        <authorList>
            <person name="Miess H."/>
            <person name="Frediansyah A."/>
            <person name="Goeker M."/>
            <person name="Gross H."/>
        </authorList>
    </citation>
    <scope>NUCLEOTIDE SEQUENCE [LARGE SCALE GENOMIC DNA]</scope>
    <source>
        <strain evidence="5 6">DSM 17513</strain>
    </source>
</reference>
<organism evidence="5 6">
    <name type="scientific">Pseudoduganella dura</name>
    <dbReference type="NCBI Taxonomy" id="321982"/>
    <lineage>
        <taxon>Bacteria</taxon>
        <taxon>Pseudomonadati</taxon>
        <taxon>Pseudomonadota</taxon>
        <taxon>Betaproteobacteria</taxon>
        <taxon>Burkholderiales</taxon>
        <taxon>Oxalobacteraceae</taxon>
        <taxon>Telluria group</taxon>
        <taxon>Pseudoduganella</taxon>
    </lineage>
</organism>
<dbReference type="InterPro" id="IPR032783">
    <property type="entry name" value="AraC_lig"/>
</dbReference>